<name>A0ABW1D918_9ACTN</name>
<proteinExistence type="predicted"/>
<gene>
    <name evidence="2" type="ORF">ACFPZ3_62945</name>
</gene>
<evidence type="ECO:0000313" key="3">
    <source>
        <dbReference type="Proteomes" id="UP001596058"/>
    </source>
</evidence>
<feature type="domain" description="Aminoglycoside phosphotransferase" evidence="1">
    <location>
        <begin position="10"/>
        <end position="220"/>
    </location>
</feature>
<dbReference type="SUPFAM" id="SSF56112">
    <property type="entry name" value="Protein kinase-like (PK-like)"/>
    <property type="match status" value="1"/>
</dbReference>
<comment type="caution">
    <text evidence="2">The sequence shown here is derived from an EMBL/GenBank/DDBJ whole genome shotgun (WGS) entry which is preliminary data.</text>
</comment>
<dbReference type="InterPro" id="IPR011009">
    <property type="entry name" value="Kinase-like_dom_sf"/>
</dbReference>
<sequence length="274" mass="29890">MAMHGIDVRSDVVIKRFRSVDRDQPRREWRALELLDRYAPGLAPAPVSADLDADPPTVVMSRLRGEPVRGPITGRLADAIAEAVTRVQRALPQSVLRRLPARADQAVELLQQVRSSVASAVGGPTVTDRDPTVPGRDPMVADGDPVVADALRQAAKWAAQQGLEELLARPATPVFGTGDGNLANYLWDGTGIRVLDFEYSGRSDLAFELAEVVEHISVWRNDVRGLTAVLERLGPAAGEGGRLTECRRLLALYWLLRIRGETRAGQAERMLALL</sequence>
<reference evidence="3" key="1">
    <citation type="journal article" date="2019" name="Int. J. Syst. Evol. Microbiol.">
        <title>The Global Catalogue of Microorganisms (GCM) 10K type strain sequencing project: providing services to taxonomists for standard genome sequencing and annotation.</title>
        <authorList>
            <consortium name="The Broad Institute Genomics Platform"/>
            <consortium name="The Broad Institute Genome Sequencing Center for Infectious Disease"/>
            <person name="Wu L."/>
            <person name="Ma J."/>
        </authorList>
    </citation>
    <scope>NUCLEOTIDE SEQUENCE [LARGE SCALE GENOMIC DNA]</scope>
    <source>
        <strain evidence="3">CCUG 53903</strain>
    </source>
</reference>
<keyword evidence="3" id="KW-1185">Reference proteome</keyword>
<evidence type="ECO:0000313" key="2">
    <source>
        <dbReference type="EMBL" id="MFC5834575.1"/>
    </source>
</evidence>
<accession>A0ABW1D918</accession>
<dbReference type="InterPro" id="IPR002575">
    <property type="entry name" value="Aminoglycoside_PTrfase"/>
</dbReference>
<dbReference type="Proteomes" id="UP001596058">
    <property type="component" value="Unassembled WGS sequence"/>
</dbReference>
<dbReference type="RefSeq" id="WP_379523989.1">
    <property type="nucleotide sequence ID" value="NZ_JBHSPA010000113.1"/>
</dbReference>
<protein>
    <submittedName>
        <fullName evidence="2">Phosphotransferase family protein</fullName>
    </submittedName>
</protein>
<organism evidence="2 3">
    <name type="scientific">Nonomuraea insulae</name>
    <dbReference type="NCBI Taxonomy" id="1616787"/>
    <lineage>
        <taxon>Bacteria</taxon>
        <taxon>Bacillati</taxon>
        <taxon>Actinomycetota</taxon>
        <taxon>Actinomycetes</taxon>
        <taxon>Streptosporangiales</taxon>
        <taxon>Streptosporangiaceae</taxon>
        <taxon>Nonomuraea</taxon>
    </lineage>
</organism>
<dbReference type="Gene3D" id="3.90.1200.10">
    <property type="match status" value="1"/>
</dbReference>
<dbReference type="EMBL" id="JBHSPA010000113">
    <property type="protein sequence ID" value="MFC5834575.1"/>
    <property type="molecule type" value="Genomic_DNA"/>
</dbReference>
<evidence type="ECO:0000259" key="1">
    <source>
        <dbReference type="Pfam" id="PF01636"/>
    </source>
</evidence>
<dbReference type="Pfam" id="PF01636">
    <property type="entry name" value="APH"/>
    <property type="match status" value="1"/>
</dbReference>